<evidence type="ECO:0000313" key="2">
    <source>
        <dbReference type="EMBL" id="KAK5875073.1"/>
    </source>
</evidence>
<reference evidence="2 3" key="1">
    <citation type="journal article" date="2023" name="Mol. Biol. Evol.">
        <title>Genomics of Secondarily Temperate Adaptation in the Only Non-Antarctic Icefish.</title>
        <authorList>
            <person name="Rivera-Colon A.G."/>
            <person name="Rayamajhi N."/>
            <person name="Minhas B.F."/>
            <person name="Madrigal G."/>
            <person name="Bilyk K.T."/>
            <person name="Yoon V."/>
            <person name="Hune M."/>
            <person name="Gregory S."/>
            <person name="Cheng C.H.C."/>
            <person name="Catchen J.M."/>
        </authorList>
    </citation>
    <scope>NUCLEOTIDE SEQUENCE [LARGE SCALE GENOMIC DNA]</scope>
    <source>
        <strain evidence="2">JC2023a</strain>
    </source>
</reference>
<proteinExistence type="predicted"/>
<dbReference type="Proteomes" id="UP001335648">
    <property type="component" value="Unassembled WGS sequence"/>
</dbReference>
<evidence type="ECO:0000313" key="3">
    <source>
        <dbReference type="Proteomes" id="UP001335648"/>
    </source>
</evidence>
<gene>
    <name evidence="2" type="ORF">CesoFtcFv8_027602</name>
</gene>
<accession>A0AAN7Y3D1</accession>
<protein>
    <submittedName>
        <fullName evidence="2">Uncharacterized protein</fullName>
    </submittedName>
</protein>
<feature type="region of interest" description="Disordered" evidence="1">
    <location>
        <begin position="82"/>
        <end position="102"/>
    </location>
</feature>
<sequence length="115" mass="12961">MRNSSATARADEMYTEERLQGINSDNWSFLLKVFGGLQVDCLCLHSRGNYGSLKKSYSCLMFAFWTYGLRGHSSDINEDVASGVSEELTSEKRTPPPPRHQLRPRLVDVFSLGEV</sequence>
<evidence type="ECO:0000256" key="1">
    <source>
        <dbReference type="SAM" id="MobiDB-lite"/>
    </source>
</evidence>
<name>A0AAN7Y3D1_9TELE</name>
<keyword evidence="3" id="KW-1185">Reference proteome</keyword>
<dbReference type="AlphaFoldDB" id="A0AAN7Y3D1"/>
<comment type="caution">
    <text evidence="2">The sequence shown here is derived from an EMBL/GenBank/DDBJ whole genome shotgun (WGS) entry which is preliminary data.</text>
</comment>
<organism evidence="2 3">
    <name type="scientific">Champsocephalus esox</name>
    <name type="common">pike icefish</name>
    <dbReference type="NCBI Taxonomy" id="159716"/>
    <lineage>
        <taxon>Eukaryota</taxon>
        <taxon>Metazoa</taxon>
        <taxon>Chordata</taxon>
        <taxon>Craniata</taxon>
        <taxon>Vertebrata</taxon>
        <taxon>Euteleostomi</taxon>
        <taxon>Actinopterygii</taxon>
        <taxon>Neopterygii</taxon>
        <taxon>Teleostei</taxon>
        <taxon>Neoteleostei</taxon>
        <taxon>Acanthomorphata</taxon>
        <taxon>Eupercaria</taxon>
        <taxon>Perciformes</taxon>
        <taxon>Notothenioidei</taxon>
        <taxon>Channichthyidae</taxon>
        <taxon>Champsocephalus</taxon>
    </lineage>
</organism>
<dbReference type="EMBL" id="JAULUE010002069">
    <property type="protein sequence ID" value="KAK5875073.1"/>
    <property type="molecule type" value="Genomic_DNA"/>
</dbReference>